<dbReference type="PANTHER" id="PTHR21245">
    <property type="entry name" value="HETEROGENEOUS NUCLEAR RIBONUCLEOPROTEIN"/>
    <property type="match status" value="1"/>
</dbReference>
<dbReference type="Pfam" id="PF00076">
    <property type="entry name" value="RRM_1"/>
    <property type="match status" value="1"/>
</dbReference>
<dbReference type="GO" id="GO:0003723">
    <property type="term" value="F:RNA binding"/>
    <property type="evidence" value="ECO:0007669"/>
    <property type="project" value="UniProtKB-UniRule"/>
</dbReference>
<dbReference type="PROSITE" id="PS50137">
    <property type="entry name" value="DS_RBD"/>
    <property type="match status" value="1"/>
</dbReference>
<dbReference type="InterPro" id="IPR012677">
    <property type="entry name" value="Nucleotide-bd_a/b_plait_sf"/>
</dbReference>
<dbReference type="InterPro" id="IPR014720">
    <property type="entry name" value="dsRBD_dom"/>
</dbReference>
<dbReference type="SUPFAM" id="SSF54928">
    <property type="entry name" value="RNA-binding domain, RBD"/>
    <property type="match status" value="1"/>
</dbReference>
<sequence length="379" mass="41713">MMENTREQVLNVERVQALEAWLTTTNTKLAQVNGQRKYGGPPEVWTGPPPGARCEVFISQIPRDTYEDLLIPLFSSVGPLWEFRLMMNFSGQNRGFAYAKYGSVVVASEAIRVLHGHMLEPGFRLSVRRSTEKRHICIGDLPTTTKPDELLQVLRRLTDEVQRLSLKAGPGIKGVSAIVAYSSHHAASMAKKVLVEAFKKHFALSVSVKWQTSVKLSLDDHQQPSKSLQSSLLKPASHILNSLQPSVLSPHLDGPPSMTPGFCRAVGGPPIDPPQHPHRSSTYQEILSAAFLGCPVMRLSKMCELIGVGQPLYDIYNSHTGSDGFLYFTFKVCIPGITMPFKGLVMILPGSAGSNMLKEAQQAAAQKVLQSINNMQFTH</sequence>
<evidence type="ECO:0000259" key="4">
    <source>
        <dbReference type="PROSITE" id="PS50137"/>
    </source>
</evidence>
<dbReference type="PROSITE" id="PS50102">
    <property type="entry name" value="RRM"/>
    <property type="match status" value="1"/>
</dbReference>
<feature type="domain" description="DRBM" evidence="4">
    <location>
        <begin position="294"/>
        <end position="374"/>
    </location>
</feature>
<dbReference type="InterPro" id="IPR000504">
    <property type="entry name" value="RRM_dom"/>
</dbReference>
<keyword evidence="6" id="KW-1185">Reference proteome</keyword>
<dbReference type="Proteomes" id="UP001314229">
    <property type="component" value="Unassembled WGS sequence"/>
</dbReference>
<keyword evidence="1 2" id="KW-0694">RNA-binding</keyword>
<comment type="caution">
    <text evidence="5">The sequence shown here is derived from an EMBL/GenBank/DDBJ whole genome shotgun (WGS) entry which is preliminary data.</text>
</comment>
<dbReference type="SMART" id="SM00360">
    <property type="entry name" value="RRM"/>
    <property type="match status" value="1"/>
</dbReference>
<dbReference type="Gene3D" id="3.30.160.20">
    <property type="match status" value="1"/>
</dbReference>
<proteinExistence type="predicted"/>
<dbReference type="Gene3D" id="3.30.70.330">
    <property type="match status" value="1"/>
</dbReference>
<evidence type="ECO:0000256" key="2">
    <source>
        <dbReference type="PROSITE-ProRule" id="PRU00176"/>
    </source>
</evidence>
<dbReference type="EMBL" id="CAWUFR010000404">
    <property type="protein sequence ID" value="CAK6977357.1"/>
    <property type="molecule type" value="Genomic_DNA"/>
</dbReference>
<dbReference type="Pfam" id="PF14709">
    <property type="entry name" value="DND1_DSRM"/>
    <property type="match status" value="1"/>
</dbReference>
<accession>A0AAV1Q329</accession>
<organism evidence="5 6">
    <name type="scientific">Scomber scombrus</name>
    <name type="common">Atlantic mackerel</name>
    <name type="synonym">Scomber vernalis</name>
    <dbReference type="NCBI Taxonomy" id="13677"/>
    <lineage>
        <taxon>Eukaryota</taxon>
        <taxon>Metazoa</taxon>
        <taxon>Chordata</taxon>
        <taxon>Craniata</taxon>
        <taxon>Vertebrata</taxon>
        <taxon>Euteleostomi</taxon>
        <taxon>Actinopterygii</taxon>
        <taxon>Neopterygii</taxon>
        <taxon>Teleostei</taxon>
        <taxon>Neoteleostei</taxon>
        <taxon>Acanthomorphata</taxon>
        <taxon>Pelagiaria</taxon>
        <taxon>Scombriformes</taxon>
        <taxon>Scombridae</taxon>
        <taxon>Scomber</taxon>
    </lineage>
</organism>
<evidence type="ECO:0000313" key="6">
    <source>
        <dbReference type="Proteomes" id="UP001314229"/>
    </source>
</evidence>
<evidence type="ECO:0000313" key="5">
    <source>
        <dbReference type="EMBL" id="CAK6977357.1"/>
    </source>
</evidence>
<evidence type="ECO:0000259" key="3">
    <source>
        <dbReference type="PROSITE" id="PS50102"/>
    </source>
</evidence>
<name>A0AAV1Q329_SCOSC</name>
<evidence type="ECO:0000256" key="1">
    <source>
        <dbReference type="ARBA" id="ARBA00022884"/>
    </source>
</evidence>
<feature type="domain" description="RRM" evidence="3">
    <location>
        <begin position="54"/>
        <end position="132"/>
    </location>
</feature>
<gene>
    <name evidence="5" type="ORF">FSCOSCO3_A036682</name>
</gene>
<dbReference type="AlphaFoldDB" id="A0AAV1Q329"/>
<reference evidence="5 6" key="1">
    <citation type="submission" date="2024-01" db="EMBL/GenBank/DDBJ databases">
        <authorList>
            <person name="Alioto T."/>
            <person name="Alioto T."/>
            <person name="Gomez Garrido J."/>
        </authorList>
    </citation>
    <scope>NUCLEOTIDE SEQUENCE [LARGE SCALE GENOMIC DNA]</scope>
</reference>
<dbReference type="SUPFAM" id="SSF54768">
    <property type="entry name" value="dsRNA-binding domain-like"/>
    <property type="match status" value="1"/>
</dbReference>
<protein>
    <submittedName>
        <fullName evidence="5">Dead end protein 1</fullName>
    </submittedName>
</protein>
<dbReference type="InterPro" id="IPR035979">
    <property type="entry name" value="RBD_domain_sf"/>
</dbReference>